<organism evidence="12 13">
    <name type="scientific">Alkalibaculum sporogenes</name>
    <dbReference type="NCBI Taxonomy" id="2655001"/>
    <lineage>
        <taxon>Bacteria</taxon>
        <taxon>Bacillati</taxon>
        <taxon>Bacillota</taxon>
        <taxon>Clostridia</taxon>
        <taxon>Eubacteriales</taxon>
        <taxon>Eubacteriaceae</taxon>
        <taxon>Alkalibaculum</taxon>
    </lineage>
</organism>
<evidence type="ECO:0000256" key="6">
    <source>
        <dbReference type="ARBA" id="ARBA00023284"/>
    </source>
</evidence>
<dbReference type="AlphaFoldDB" id="A0A6A7K7H4"/>
<dbReference type="EMBL" id="WHNX01000007">
    <property type="protein sequence ID" value="MPW25346.1"/>
    <property type="molecule type" value="Genomic_DNA"/>
</dbReference>
<feature type="site" description="Deprotonates C-terminal active site Cys" evidence="9">
    <location>
        <position position="28"/>
    </location>
</feature>
<dbReference type="InterPro" id="IPR005746">
    <property type="entry name" value="Thioredoxin"/>
</dbReference>
<dbReference type="Pfam" id="PF00085">
    <property type="entry name" value="Thioredoxin"/>
    <property type="match status" value="1"/>
</dbReference>
<dbReference type="CDD" id="cd02947">
    <property type="entry name" value="TRX_family"/>
    <property type="match status" value="1"/>
</dbReference>
<evidence type="ECO:0000313" key="12">
    <source>
        <dbReference type="EMBL" id="MPW25346.1"/>
    </source>
</evidence>
<keyword evidence="5 10" id="KW-1015">Disulfide bond</keyword>
<evidence type="ECO:0000256" key="8">
    <source>
        <dbReference type="PIRNR" id="PIRNR000077"/>
    </source>
</evidence>
<keyword evidence="13" id="KW-1185">Reference proteome</keyword>
<dbReference type="GO" id="GO:0005829">
    <property type="term" value="C:cytosol"/>
    <property type="evidence" value="ECO:0007669"/>
    <property type="project" value="TreeGrafter"/>
</dbReference>
<keyword evidence="3" id="KW-0813">Transport</keyword>
<evidence type="ECO:0000256" key="7">
    <source>
        <dbReference type="NCBIfam" id="TIGR01068"/>
    </source>
</evidence>
<feature type="active site" description="Nucleophile" evidence="9">
    <location>
        <position position="34"/>
    </location>
</feature>
<evidence type="ECO:0000256" key="3">
    <source>
        <dbReference type="ARBA" id="ARBA00022448"/>
    </source>
</evidence>
<comment type="similarity">
    <text evidence="1 8">Belongs to the thioredoxin family.</text>
</comment>
<feature type="disulfide bond" description="Redox-active" evidence="10">
    <location>
        <begin position="34"/>
        <end position="37"/>
    </location>
</feature>
<dbReference type="InterPro" id="IPR013766">
    <property type="entry name" value="Thioredoxin_domain"/>
</dbReference>
<dbReference type="NCBIfam" id="TIGR01068">
    <property type="entry name" value="thioredoxin"/>
    <property type="match status" value="1"/>
</dbReference>
<dbReference type="PIRSF" id="PIRSF000077">
    <property type="entry name" value="Thioredoxin"/>
    <property type="match status" value="1"/>
</dbReference>
<evidence type="ECO:0000256" key="9">
    <source>
        <dbReference type="PIRSR" id="PIRSR000077-1"/>
    </source>
</evidence>
<evidence type="ECO:0000313" key="13">
    <source>
        <dbReference type="Proteomes" id="UP000440004"/>
    </source>
</evidence>
<feature type="active site" description="Nucleophile" evidence="9">
    <location>
        <position position="37"/>
    </location>
</feature>
<dbReference type="Gene3D" id="3.40.30.10">
    <property type="entry name" value="Glutaredoxin"/>
    <property type="match status" value="1"/>
</dbReference>
<reference evidence="12 13" key="1">
    <citation type="submission" date="2019-10" db="EMBL/GenBank/DDBJ databases">
        <title>Alkalibaculum tamaniensis sp.nov., a new alkaliphilic acetogen, isolated on methoxylated aromatics from a mud volcano.</title>
        <authorList>
            <person name="Khomyakova M.A."/>
            <person name="Merkel A.Y."/>
            <person name="Bonch-Osmolovskaya E.A."/>
            <person name="Slobodkin A.I."/>
        </authorList>
    </citation>
    <scope>NUCLEOTIDE SEQUENCE [LARGE SCALE GENOMIC DNA]</scope>
    <source>
        <strain evidence="12 13">M08DMB</strain>
    </source>
</reference>
<feature type="site" description="Contributes to redox potential value" evidence="9">
    <location>
        <position position="35"/>
    </location>
</feature>
<proteinExistence type="inferred from homology"/>
<dbReference type="PANTHER" id="PTHR45663:SF11">
    <property type="entry name" value="GEO12009P1"/>
    <property type="match status" value="1"/>
</dbReference>
<evidence type="ECO:0000256" key="1">
    <source>
        <dbReference type="ARBA" id="ARBA00008987"/>
    </source>
</evidence>
<name>A0A6A7K7H4_9FIRM</name>
<evidence type="ECO:0000256" key="5">
    <source>
        <dbReference type="ARBA" id="ARBA00023157"/>
    </source>
</evidence>
<feature type="site" description="Contributes to redox potential value" evidence="9">
    <location>
        <position position="36"/>
    </location>
</feature>
<dbReference type="InterPro" id="IPR017937">
    <property type="entry name" value="Thioredoxin_CS"/>
</dbReference>
<dbReference type="RefSeq" id="WP_152802760.1">
    <property type="nucleotide sequence ID" value="NZ_WHNX01000007.1"/>
</dbReference>
<evidence type="ECO:0000256" key="10">
    <source>
        <dbReference type="PIRSR" id="PIRSR000077-4"/>
    </source>
</evidence>
<evidence type="ECO:0000259" key="11">
    <source>
        <dbReference type="PROSITE" id="PS51352"/>
    </source>
</evidence>
<dbReference type="Proteomes" id="UP000440004">
    <property type="component" value="Unassembled WGS sequence"/>
</dbReference>
<dbReference type="GO" id="GO:0015035">
    <property type="term" value="F:protein-disulfide reductase activity"/>
    <property type="evidence" value="ECO:0007669"/>
    <property type="project" value="UniProtKB-UniRule"/>
</dbReference>
<dbReference type="PROSITE" id="PS51352">
    <property type="entry name" value="THIOREDOXIN_2"/>
    <property type="match status" value="1"/>
</dbReference>
<sequence>MSNSNVIILDESNFEDEVINSSVPVLVDFWAEWCGPCQMVLPIVDELSTDFKGKAKIGKVNVDENRTIAMKYRVMSIPTVLFFNNGEEVRREVGAKTKPDYTTIINSLL</sequence>
<accession>A0A6A7K7H4</accession>
<dbReference type="PROSITE" id="PS00194">
    <property type="entry name" value="THIOREDOXIN_1"/>
    <property type="match status" value="1"/>
</dbReference>
<keyword evidence="4" id="KW-0249">Electron transport</keyword>
<dbReference type="PANTHER" id="PTHR45663">
    <property type="entry name" value="GEO12009P1"/>
    <property type="match status" value="1"/>
</dbReference>
<feature type="domain" description="Thioredoxin" evidence="11">
    <location>
        <begin position="1"/>
        <end position="109"/>
    </location>
</feature>
<dbReference type="SUPFAM" id="SSF52833">
    <property type="entry name" value="Thioredoxin-like"/>
    <property type="match status" value="1"/>
</dbReference>
<evidence type="ECO:0000256" key="4">
    <source>
        <dbReference type="ARBA" id="ARBA00022982"/>
    </source>
</evidence>
<dbReference type="FunFam" id="3.40.30.10:FF:000001">
    <property type="entry name" value="Thioredoxin"/>
    <property type="match status" value="1"/>
</dbReference>
<evidence type="ECO:0000256" key="2">
    <source>
        <dbReference type="ARBA" id="ARBA00020570"/>
    </source>
</evidence>
<comment type="caution">
    <text evidence="12">The sequence shown here is derived from an EMBL/GenBank/DDBJ whole genome shotgun (WGS) entry which is preliminary data.</text>
</comment>
<dbReference type="PRINTS" id="PR00421">
    <property type="entry name" value="THIOREDOXIN"/>
</dbReference>
<keyword evidence="6 10" id="KW-0676">Redox-active center</keyword>
<protein>
    <recommendedName>
        <fullName evidence="2 7">Thioredoxin</fullName>
    </recommendedName>
</protein>
<gene>
    <name evidence="12" type="primary">trxA</name>
    <name evidence="12" type="ORF">GC105_06055</name>
</gene>
<dbReference type="InterPro" id="IPR036249">
    <property type="entry name" value="Thioredoxin-like_sf"/>
</dbReference>
<dbReference type="GO" id="GO:0045454">
    <property type="term" value="P:cell redox homeostasis"/>
    <property type="evidence" value="ECO:0007669"/>
    <property type="project" value="TreeGrafter"/>
</dbReference>